<dbReference type="SUPFAM" id="SSF51445">
    <property type="entry name" value="(Trans)glycosidases"/>
    <property type="match status" value="1"/>
</dbReference>
<feature type="signal peptide" evidence="1">
    <location>
        <begin position="1"/>
        <end position="20"/>
    </location>
</feature>
<accession>A0ABS1BLY2</accession>
<feature type="chain" id="PRO_5047328620" description="Asl1-like glycosyl hydrolase catalytic domain-containing protein" evidence="1">
    <location>
        <begin position="21"/>
        <end position="399"/>
    </location>
</feature>
<dbReference type="RefSeq" id="WP_200587134.1">
    <property type="nucleotide sequence ID" value="NZ_JAEHFY010000019.1"/>
</dbReference>
<feature type="domain" description="Asl1-like glycosyl hydrolase catalytic" evidence="2">
    <location>
        <begin position="156"/>
        <end position="361"/>
    </location>
</feature>
<reference evidence="3 4" key="1">
    <citation type="submission" date="2020-12" db="EMBL/GenBank/DDBJ databases">
        <title>Bacterial novel species Pedobacter sp. SD-b isolated from soil.</title>
        <authorList>
            <person name="Jung H.-Y."/>
        </authorList>
    </citation>
    <scope>NUCLEOTIDE SEQUENCE [LARGE SCALE GENOMIC DNA]</scope>
    <source>
        <strain evidence="3 4">SD-b</strain>
    </source>
</reference>
<proteinExistence type="predicted"/>
<name>A0ABS1BLY2_9SPHI</name>
<organism evidence="3 4">
    <name type="scientific">Pedobacter segetis</name>
    <dbReference type="NCBI Taxonomy" id="2793069"/>
    <lineage>
        <taxon>Bacteria</taxon>
        <taxon>Pseudomonadati</taxon>
        <taxon>Bacteroidota</taxon>
        <taxon>Sphingobacteriia</taxon>
        <taxon>Sphingobacteriales</taxon>
        <taxon>Sphingobacteriaceae</taxon>
        <taxon>Pedobacter</taxon>
    </lineage>
</organism>
<evidence type="ECO:0000313" key="4">
    <source>
        <dbReference type="Proteomes" id="UP000660024"/>
    </source>
</evidence>
<dbReference type="Gene3D" id="3.20.20.80">
    <property type="entry name" value="Glycosidases"/>
    <property type="match status" value="1"/>
</dbReference>
<dbReference type="InterPro" id="IPR024655">
    <property type="entry name" value="Asl1_glyco_hydro_catalytic"/>
</dbReference>
<protein>
    <recommendedName>
        <fullName evidence="2">Asl1-like glycosyl hydrolase catalytic domain-containing protein</fullName>
    </recommendedName>
</protein>
<keyword evidence="1" id="KW-0732">Signal</keyword>
<evidence type="ECO:0000256" key="1">
    <source>
        <dbReference type="SAM" id="SignalP"/>
    </source>
</evidence>
<dbReference type="EMBL" id="JAEHFY010000019">
    <property type="protein sequence ID" value="MBK0383902.1"/>
    <property type="molecule type" value="Genomic_DNA"/>
</dbReference>
<gene>
    <name evidence="3" type="ORF">I5M32_13115</name>
</gene>
<keyword evidence="4" id="KW-1185">Reference proteome</keyword>
<comment type="caution">
    <text evidence="3">The sequence shown here is derived from an EMBL/GenBank/DDBJ whole genome shotgun (WGS) entry which is preliminary data.</text>
</comment>
<dbReference type="Gene3D" id="2.60.20.10">
    <property type="entry name" value="Crystallins"/>
    <property type="match status" value="1"/>
</dbReference>
<dbReference type="PROSITE" id="PS51257">
    <property type="entry name" value="PROKAR_LIPOPROTEIN"/>
    <property type="match status" value="1"/>
</dbReference>
<dbReference type="Pfam" id="PF11790">
    <property type="entry name" value="Glyco_hydro_cc"/>
    <property type="match status" value="1"/>
</dbReference>
<evidence type="ECO:0000259" key="2">
    <source>
        <dbReference type="Pfam" id="PF11790"/>
    </source>
</evidence>
<dbReference type="Proteomes" id="UP000660024">
    <property type="component" value="Unassembled WGS sequence"/>
</dbReference>
<dbReference type="PANTHER" id="PTHR34154:SF3">
    <property type="entry name" value="ALKALI-SENSITIVE LINKAGE PROTEIN 1"/>
    <property type="match status" value="1"/>
</dbReference>
<sequence>MKYKRLYFMIFLSVAISVSACSKKDGAQPSVYVPPVEVPPNPSGTTGMTISQSLNQESPKTDLDVSVIYTNSTQSSANFKPLPNGYNDNIKSFILPKGYMVTFAENQNGTGESICYVAAVSDVKANLPSRLVGKVSFVRFFPIKYTNKKGLCNTNVSESAAQKSSWFYNWGLGATSSETGTYTPMTFGKGAATTANALAFITRTDVDHILSFNEPDNNSQANIPIIDTAIAHYKLMLQTGLRLVSPAVEQDNSTASTDWLPMFMDAANQQKLRVDVIALHWYDWGNEKNDKATDQLTADAVLTRFKNYVAKLHAAYPNQSLWFTEYNCNPARSEAVHELFMKSSTAYLNTVPYVERYAYFFPKSLPVSSGSPSYTPTPLGSVWYNISSPSAYSSNIIPN</sequence>
<dbReference type="InterPro" id="IPR017853">
    <property type="entry name" value="GH"/>
</dbReference>
<dbReference type="PANTHER" id="PTHR34154">
    <property type="entry name" value="ALKALI-SENSITIVE LINKAGE PROTEIN 1"/>
    <property type="match status" value="1"/>
</dbReference>
<dbReference type="InterPro" id="IPR053183">
    <property type="entry name" value="ASL1"/>
</dbReference>
<evidence type="ECO:0000313" key="3">
    <source>
        <dbReference type="EMBL" id="MBK0383902.1"/>
    </source>
</evidence>